<keyword evidence="4 7" id="KW-0812">Transmembrane</keyword>
<dbReference type="GO" id="GO:0005886">
    <property type="term" value="C:plasma membrane"/>
    <property type="evidence" value="ECO:0007669"/>
    <property type="project" value="UniProtKB-SubCell"/>
</dbReference>
<evidence type="ECO:0000256" key="4">
    <source>
        <dbReference type="ARBA" id="ARBA00022692"/>
    </source>
</evidence>
<feature type="transmembrane region" description="Helical" evidence="7">
    <location>
        <begin position="224"/>
        <end position="243"/>
    </location>
</feature>
<evidence type="ECO:0000256" key="3">
    <source>
        <dbReference type="ARBA" id="ARBA00022475"/>
    </source>
</evidence>
<feature type="transmembrane region" description="Helical" evidence="7">
    <location>
        <begin position="79"/>
        <end position="100"/>
    </location>
</feature>
<evidence type="ECO:0000256" key="6">
    <source>
        <dbReference type="ARBA" id="ARBA00023136"/>
    </source>
</evidence>
<dbReference type="RefSeq" id="WP_222842392.1">
    <property type="nucleotide sequence ID" value="NZ_FNQV01000006.1"/>
</dbReference>
<dbReference type="CDD" id="cd17325">
    <property type="entry name" value="MFS_MdtG_SLC18_like"/>
    <property type="match status" value="1"/>
</dbReference>
<evidence type="ECO:0000313" key="9">
    <source>
        <dbReference type="EMBL" id="SEA22070.1"/>
    </source>
</evidence>
<keyword evidence="3" id="KW-1003">Cell membrane</keyword>
<sequence length="420" mass="43517">MTRDIGLPTGPMFPMRTVVLGTFVPTIFFELGAGAVIPIIVATATEVGFSLGGAAFLVTVLAIGQILMDVPAGAIAARVGDRAAMLAASVVAILGFIGAGLATNPVLLICSVLLIGGASSSYFLARQSYLTEITHPLRRARVMSTLGGIHRVGYFIGPFAGAAVIKLSSLHAVYALAVISTLIAMVFVAVFGSEKGVKAPGMRQRLAAVKDKPAVPMTEIFRKFWPVFSTLGIAVLLIGSVRAARINVLPLWTEHLGISPETTSIVFGIANAADMLLFYPAGKLMDTMGRLWVGIPAMIIMGGALIALPFTTTVISVSIVAIILGLGNGISSGILMTLGADVAPSEGRSQFLGVWRLFSDFGGVLGPAILTGGAFLGSLAAGIWVMGGMSVVSSAAQAKWVPRWSVHASRGTRRAAGLLD</sequence>
<reference evidence="10" key="1">
    <citation type="submission" date="2016-10" db="EMBL/GenBank/DDBJ databases">
        <authorList>
            <person name="Varghese N."/>
            <person name="Submissions S."/>
        </authorList>
    </citation>
    <scope>NUCLEOTIDE SEQUENCE [LARGE SCALE GENOMIC DNA]</scope>
    <source>
        <strain evidence="10">KPR-1</strain>
    </source>
</reference>
<proteinExistence type="predicted"/>
<keyword evidence="6 7" id="KW-0472">Membrane</keyword>
<evidence type="ECO:0000256" key="2">
    <source>
        <dbReference type="ARBA" id="ARBA00022448"/>
    </source>
</evidence>
<feature type="transmembrane region" description="Helical" evidence="7">
    <location>
        <begin position="47"/>
        <end position="67"/>
    </location>
</feature>
<organism evidence="9 10">
    <name type="scientific">Bowdeniella nasicola</name>
    <dbReference type="NCBI Taxonomy" id="208480"/>
    <lineage>
        <taxon>Bacteria</taxon>
        <taxon>Bacillati</taxon>
        <taxon>Actinomycetota</taxon>
        <taxon>Actinomycetes</taxon>
        <taxon>Actinomycetales</taxon>
        <taxon>Actinomycetaceae</taxon>
        <taxon>Bowdeniella</taxon>
    </lineage>
</organism>
<dbReference type="Pfam" id="PF07690">
    <property type="entry name" value="MFS_1"/>
    <property type="match status" value="1"/>
</dbReference>
<comment type="subcellular location">
    <subcellularLocation>
        <location evidence="1">Cell membrane</location>
        <topology evidence="1">Multi-pass membrane protein</topology>
    </subcellularLocation>
</comment>
<feature type="transmembrane region" description="Helical" evidence="7">
    <location>
        <begin position="361"/>
        <end position="385"/>
    </location>
</feature>
<feature type="transmembrane region" description="Helical" evidence="7">
    <location>
        <begin position="146"/>
        <end position="165"/>
    </location>
</feature>
<dbReference type="Proteomes" id="UP000199288">
    <property type="component" value="Unassembled WGS sequence"/>
</dbReference>
<dbReference type="Gene3D" id="1.20.1250.20">
    <property type="entry name" value="MFS general substrate transporter like domains"/>
    <property type="match status" value="2"/>
</dbReference>
<evidence type="ECO:0000256" key="7">
    <source>
        <dbReference type="SAM" id="Phobius"/>
    </source>
</evidence>
<dbReference type="InterPro" id="IPR050171">
    <property type="entry name" value="MFS_Transporters"/>
</dbReference>
<feature type="transmembrane region" description="Helical" evidence="7">
    <location>
        <begin position="106"/>
        <end position="125"/>
    </location>
</feature>
<dbReference type="InterPro" id="IPR020846">
    <property type="entry name" value="MFS_dom"/>
</dbReference>
<accession>A0A1H3ZEG9</accession>
<name>A0A1H3ZEG9_9ACTO</name>
<dbReference type="GO" id="GO:0022857">
    <property type="term" value="F:transmembrane transporter activity"/>
    <property type="evidence" value="ECO:0007669"/>
    <property type="project" value="InterPro"/>
</dbReference>
<dbReference type="InterPro" id="IPR011701">
    <property type="entry name" value="MFS"/>
</dbReference>
<dbReference type="PANTHER" id="PTHR23517">
    <property type="entry name" value="RESISTANCE PROTEIN MDTM, PUTATIVE-RELATED-RELATED"/>
    <property type="match status" value="1"/>
</dbReference>
<gene>
    <name evidence="9" type="ORF">SAMN02910418_01123</name>
</gene>
<evidence type="ECO:0000259" key="8">
    <source>
        <dbReference type="PROSITE" id="PS50850"/>
    </source>
</evidence>
<dbReference type="InterPro" id="IPR036259">
    <property type="entry name" value="MFS_trans_sf"/>
</dbReference>
<dbReference type="AlphaFoldDB" id="A0A1H3ZEG9"/>
<keyword evidence="5 7" id="KW-1133">Transmembrane helix</keyword>
<feature type="transmembrane region" description="Helical" evidence="7">
    <location>
        <begin position="171"/>
        <end position="193"/>
    </location>
</feature>
<feature type="transmembrane region" description="Helical" evidence="7">
    <location>
        <begin position="20"/>
        <end position="41"/>
    </location>
</feature>
<dbReference type="PROSITE" id="PS50850">
    <property type="entry name" value="MFS"/>
    <property type="match status" value="1"/>
</dbReference>
<keyword evidence="10" id="KW-1185">Reference proteome</keyword>
<feature type="domain" description="Major facilitator superfamily (MFS) profile" evidence="8">
    <location>
        <begin position="18"/>
        <end position="405"/>
    </location>
</feature>
<feature type="transmembrane region" description="Helical" evidence="7">
    <location>
        <begin position="291"/>
        <end position="311"/>
    </location>
</feature>
<evidence type="ECO:0000313" key="10">
    <source>
        <dbReference type="Proteomes" id="UP000199288"/>
    </source>
</evidence>
<evidence type="ECO:0000256" key="1">
    <source>
        <dbReference type="ARBA" id="ARBA00004651"/>
    </source>
</evidence>
<dbReference type="SUPFAM" id="SSF103473">
    <property type="entry name" value="MFS general substrate transporter"/>
    <property type="match status" value="1"/>
</dbReference>
<dbReference type="EMBL" id="FNQV01000006">
    <property type="protein sequence ID" value="SEA22070.1"/>
    <property type="molecule type" value="Genomic_DNA"/>
</dbReference>
<evidence type="ECO:0000256" key="5">
    <source>
        <dbReference type="ARBA" id="ARBA00022989"/>
    </source>
</evidence>
<protein>
    <submittedName>
        <fullName evidence="9">Predicted arabinose efflux permease, MFS family</fullName>
    </submittedName>
</protein>
<feature type="transmembrane region" description="Helical" evidence="7">
    <location>
        <begin position="317"/>
        <end position="340"/>
    </location>
</feature>
<keyword evidence="2" id="KW-0813">Transport</keyword>